<evidence type="ECO:0008006" key="3">
    <source>
        <dbReference type="Google" id="ProtNLM"/>
    </source>
</evidence>
<organism evidence="2">
    <name type="scientific">bioreactor metagenome</name>
    <dbReference type="NCBI Taxonomy" id="1076179"/>
    <lineage>
        <taxon>unclassified sequences</taxon>
        <taxon>metagenomes</taxon>
        <taxon>ecological metagenomes</taxon>
    </lineage>
</organism>
<evidence type="ECO:0000313" key="2">
    <source>
        <dbReference type="EMBL" id="MPM07033.1"/>
    </source>
</evidence>
<dbReference type="PANTHER" id="PTHR37305">
    <property type="entry name" value="INTEGRAL MEMBRANE PROTEIN-RELATED"/>
    <property type="match status" value="1"/>
</dbReference>
<feature type="transmembrane region" description="Helical" evidence="1">
    <location>
        <begin position="66"/>
        <end position="92"/>
    </location>
</feature>
<dbReference type="EMBL" id="VSSQ01001292">
    <property type="protein sequence ID" value="MPM07033.1"/>
    <property type="molecule type" value="Genomic_DNA"/>
</dbReference>
<sequence>MLFKREIKRNYKSFLTVTLICAFFQVYIISMSQTFGADVQQILDMKMPPEFQKAIGMSGLNLNDPLGFTGIGFSYVYLFLSIAFSSVFALIVSKEFSEKTAEYLFSLPVKRVKLIRIKLFFGLSYIFAAALFIFLATIIGMAFIIGGEIPWLTVSLMMLAWILGGLALGSFAFLLSSFFSRSRTSSAVSMGVVMGLYLLQVVISMNKELDFLKYISPFDWYKGSDIIRSQEISVVYSLIAVGISATCLYFGVRRYKRMDVLI</sequence>
<feature type="transmembrane region" description="Helical" evidence="1">
    <location>
        <begin position="119"/>
        <end position="145"/>
    </location>
</feature>
<reference evidence="2" key="1">
    <citation type="submission" date="2019-08" db="EMBL/GenBank/DDBJ databases">
        <authorList>
            <person name="Kucharzyk K."/>
            <person name="Murdoch R.W."/>
            <person name="Higgins S."/>
            <person name="Loffler F."/>
        </authorList>
    </citation>
    <scope>NUCLEOTIDE SEQUENCE</scope>
</reference>
<keyword evidence="1" id="KW-1133">Transmembrane helix</keyword>
<accession>A0A644WYB3</accession>
<gene>
    <name evidence="2" type="ORF">SDC9_53337</name>
</gene>
<feature type="transmembrane region" description="Helical" evidence="1">
    <location>
        <begin position="234"/>
        <end position="252"/>
    </location>
</feature>
<feature type="transmembrane region" description="Helical" evidence="1">
    <location>
        <begin position="151"/>
        <end position="175"/>
    </location>
</feature>
<keyword evidence="1" id="KW-0472">Membrane</keyword>
<name>A0A644WYB3_9ZZZZ</name>
<dbReference type="PANTHER" id="PTHR37305:SF1">
    <property type="entry name" value="MEMBRANE PROTEIN"/>
    <property type="match status" value="1"/>
</dbReference>
<keyword evidence="1" id="KW-0812">Transmembrane</keyword>
<dbReference type="GO" id="GO:0140359">
    <property type="term" value="F:ABC-type transporter activity"/>
    <property type="evidence" value="ECO:0007669"/>
    <property type="project" value="InterPro"/>
</dbReference>
<protein>
    <recommendedName>
        <fullName evidence="3">ABC-2 type transporter domain-containing protein</fullName>
    </recommendedName>
</protein>
<proteinExistence type="predicted"/>
<dbReference type="AlphaFoldDB" id="A0A644WYB3"/>
<feature type="transmembrane region" description="Helical" evidence="1">
    <location>
        <begin position="187"/>
        <end position="205"/>
    </location>
</feature>
<dbReference type="Pfam" id="PF12679">
    <property type="entry name" value="ABC2_membrane_2"/>
    <property type="match status" value="1"/>
</dbReference>
<evidence type="ECO:0000256" key="1">
    <source>
        <dbReference type="SAM" id="Phobius"/>
    </source>
</evidence>
<dbReference type="GO" id="GO:0005886">
    <property type="term" value="C:plasma membrane"/>
    <property type="evidence" value="ECO:0007669"/>
    <property type="project" value="UniProtKB-SubCell"/>
</dbReference>
<comment type="caution">
    <text evidence="2">The sequence shown here is derived from an EMBL/GenBank/DDBJ whole genome shotgun (WGS) entry which is preliminary data.</text>
</comment>